<dbReference type="RefSeq" id="WP_349637934.1">
    <property type="nucleotide sequence ID" value="NZ_CP090958.1"/>
</dbReference>
<organism evidence="2 3">
    <name type="scientific">Saxibacter everestensis</name>
    <dbReference type="NCBI Taxonomy" id="2909229"/>
    <lineage>
        <taxon>Bacteria</taxon>
        <taxon>Bacillati</taxon>
        <taxon>Actinomycetota</taxon>
        <taxon>Actinomycetes</taxon>
        <taxon>Micrococcales</taxon>
        <taxon>Brevibacteriaceae</taxon>
        <taxon>Saxibacter</taxon>
    </lineage>
</organism>
<proteinExistence type="inferred from homology"/>
<keyword evidence="3" id="KW-1185">Reference proteome</keyword>
<dbReference type="InterPro" id="IPR014748">
    <property type="entry name" value="Enoyl-CoA_hydra_C"/>
</dbReference>
<reference evidence="2 3" key="1">
    <citation type="submission" date="2023-05" db="EMBL/GenBank/DDBJ databases">
        <title>Lithophilousrod everest ZFBP1038 complete genpme.</title>
        <authorList>
            <person name="Tian M."/>
        </authorList>
    </citation>
    <scope>NUCLEOTIDE SEQUENCE [LARGE SCALE GENOMIC DNA]</scope>
    <source>
        <strain evidence="2 3">ZFBP1038</strain>
    </source>
</reference>
<dbReference type="Gene3D" id="1.10.12.10">
    <property type="entry name" value="Lyase 2-enoyl-coa Hydratase, Chain A, domain 2"/>
    <property type="match status" value="1"/>
</dbReference>
<dbReference type="SUPFAM" id="SSF52096">
    <property type="entry name" value="ClpP/crotonase"/>
    <property type="match status" value="1"/>
</dbReference>
<evidence type="ECO:0000313" key="2">
    <source>
        <dbReference type="EMBL" id="WGW11151.1"/>
    </source>
</evidence>
<accession>A0ABY8QQN6</accession>
<sequence>MTEIRHTIDGFVAELVLDGPAQRNAVDESALRSLAAAVDEIAAAVGANAVRAVILRGEGKVFCAGRDISAVDPRTDDALGFLNGEVAPAIRAIRSLAVPTFASVQGAALGVGFGLAAACDVIYAGESAKFGSPFGAIGAVPDSGAHAFFVDRLGYHRAMDLIYTGELISGTQAAEYGLVSRAIPDAELLDAVRSTAVKVATGPTRAFAASKALAQLYFDQRQPLHDVMTAEAEAQEAARQTKDYLEGFAAFQQKRAPQFEGR</sequence>
<dbReference type="Gene3D" id="3.90.226.10">
    <property type="entry name" value="2-enoyl-CoA Hydratase, Chain A, domain 1"/>
    <property type="match status" value="1"/>
</dbReference>
<dbReference type="EMBL" id="CP090958">
    <property type="protein sequence ID" value="WGW11151.1"/>
    <property type="molecule type" value="Genomic_DNA"/>
</dbReference>
<dbReference type="Proteomes" id="UP001209083">
    <property type="component" value="Chromosome"/>
</dbReference>
<dbReference type="InterPro" id="IPR001753">
    <property type="entry name" value="Enoyl-CoA_hydra/iso"/>
</dbReference>
<dbReference type="InterPro" id="IPR029045">
    <property type="entry name" value="ClpP/crotonase-like_dom_sf"/>
</dbReference>
<comment type="similarity">
    <text evidence="1">Belongs to the enoyl-CoA hydratase/isomerase family.</text>
</comment>
<name>A0ABY8QQN6_9MICO</name>
<dbReference type="CDD" id="cd06558">
    <property type="entry name" value="crotonase-like"/>
    <property type="match status" value="1"/>
</dbReference>
<dbReference type="Pfam" id="PF00378">
    <property type="entry name" value="ECH_1"/>
    <property type="match status" value="1"/>
</dbReference>
<dbReference type="PANTHER" id="PTHR43459:SF1">
    <property type="entry name" value="EG:BACN32G11.4 PROTEIN"/>
    <property type="match status" value="1"/>
</dbReference>
<evidence type="ECO:0000256" key="1">
    <source>
        <dbReference type="ARBA" id="ARBA00005254"/>
    </source>
</evidence>
<protein>
    <submittedName>
        <fullName evidence="2">Enoyl-CoA hydratase-related protein</fullName>
    </submittedName>
</protein>
<evidence type="ECO:0000313" key="3">
    <source>
        <dbReference type="Proteomes" id="UP001209083"/>
    </source>
</evidence>
<dbReference type="PANTHER" id="PTHR43459">
    <property type="entry name" value="ENOYL-COA HYDRATASE"/>
    <property type="match status" value="1"/>
</dbReference>
<gene>
    <name evidence="2" type="ORF">LWF01_13750</name>
</gene>